<reference evidence="3" key="1">
    <citation type="submission" date="2015-11" db="EMBL/GenBank/DDBJ databases">
        <title>De novo transcriptome assembly of four potential Pierce s Disease insect vectors from Arizona vineyards.</title>
        <authorList>
            <person name="Tassone E.E."/>
        </authorList>
    </citation>
    <scope>NUCLEOTIDE SEQUENCE</scope>
</reference>
<sequence length="122" mass="13582">TEHVMRKLEKTMEAYQPTYSAPITMRIKPQLLHLAGSKSDLVAPDPKADFQIFDRVINVSFSSPVPYGYKGVVVGKKVLGSVTEDEYQFPVSNDGSKKLNQDSNKSDPIEDPSHLVVDVLFD</sequence>
<evidence type="ECO:0000313" key="3">
    <source>
        <dbReference type="EMBL" id="JAS64163.1"/>
    </source>
</evidence>
<dbReference type="Pfam" id="PF18129">
    <property type="entry name" value="SH3_12"/>
    <property type="match status" value="1"/>
</dbReference>
<feature type="non-terminal residue" evidence="3">
    <location>
        <position position="122"/>
    </location>
</feature>
<evidence type="ECO:0000259" key="2">
    <source>
        <dbReference type="Pfam" id="PF18129"/>
    </source>
</evidence>
<dbReference type="Gene3D" id="2.30.30.750">
    <property type="match status" value="1"/>
</dbReference>
<dbReference type="AlphaFoldDB" id="A0A1B6GP80"/>
<feature type="domain" description="5'-3' exoribonuclease 1 SH3-like" evidence="2">
    <location>
        <begin position="48"/>
        <end position="122"/>
    </location>
</feature>
<feature type="non-terminal residue" evidence="3">
    <location>
        <position position="1"/>
    </location>
</feature>
<feature type="region of interest" description="Disordered" evidence="1">
    <location>
        <begin position="90"/>
        <end position="111"/>
    </location>
</feature>
<organism evidence="3">
    <name type="scientific">Cuerna arida</name>
    <dbReference type="NCBI Taxonomy" id="1464854"/>
    <lineage>
        <taxon>Eukaryota</taxon>
        <taxon>Metazoa</taxon>
        <taxon>Ecdysozoa</taxon>
        <taxon>Arthropoda</taxon>
        <taxon>Hexapoda</taxon>
        <taxon>Insecta</taxon>
        <taxon>Pterygota</taxon>
        <taxon>Neoptera</taxon>
        <taxon>Paraneoptera</taxon>
        <taxon>Hemiptera</taxon>
        <taxon>Auchenorrhyncha</taxon>
        <taxon>Membracoidea</taxon>
        <taxon>Cicadellidae</taxon>
        <taxon>Cicadellinae</taxon>
        <taxon>Proconiini</taxon>
        <taxon>Cuerna</taxon>
    </lineage>
</organism>
<protein>
    <recommendedName>
        <fullName evidence="2">5'-3' exoribonuclease 1 SH3-like domain-containing protein</fullName>
    </recommendedName>
</protein>
<dbReference type="InterPro" id="IPR041385">
    <property type="entry name" value="SH3_12"/>
</dbReference>
<accession>A0A1B6GP80</accession>
<evidence type="ECO:0000256" key="1">
    <source>
        <dbReference type="SAM" id="MobiDB-lite"/>
    </source>
</evidence>
<gene>
    <name evidence="3" type="ORF">g.48989</name>
</gene>
<dbReference type="EMBL" id="GECZ01005606">
    <property type="protein sequence ID" value="JAS64163.1"/>
    <property type="molecule type" value="Transcribed_RNA"/>
</dbReference>
<name>A0A1B6GP80_9HEMI</name>
<feature type="compositionally biased region" description="Basic and acidic residues" evidence="1">
    <location>
        <begin position="95"/>
        <end position="111"/>
    </location>
</feature>
<dbReference type="InterPro" id="IPR047008">
    <property type="entry name" value="XRN1_SH3_sf"/>
</dbReference>
<proteinExistence type="predicted"/>